<dbReference type="InterPro" id="IPR007362">
    <property type="entry name" value="DUF429"/>
</dbReference>
<reference evidence="1 2" key="1">
    <citation type="submission" date="2017-09" db="EMBL/GenBank/DDBJ databases">
        <title>Comparative genomics of rhizobia isolated from Phaseolus vulgaris in China.</title>
        <authorList>
            <person name="Tong W."/>
        </authorList>
    </citation>
    <scope>NUCLEOTIDE SEQUENCE [LARGE SCALE GENOMIC DNA]</scope>
    <source>
        <strain evidence="1 2">PCH1</strain>
    </source>
</reference>
<proteinExistence type="predicted"/>
<organism evidence="1 2">
    <name type="scientific">Rhizobium fredii</name>
    <name type="common">Sinorhizobium fredii</name>
    <dbReference type="NCBI Taxonomy" id="380"/>
    <lineage>
        <taxon>Bacteria</taxon>
        <taxon>Pseudomonadati</taxon>
        <taxon>Pseudomonadota</taxon>
        <taxon>Alphaproteobacteria</taxon>
        <taxon>Hyphomicrobiales</taxon>
        <taxon>Rhizobiaceae</taxon>
        <taxon>Sinorhizobium/Ensifer group</taxon>
        <taxon>Sinorhizobium</taxon>
    </lineage>
</organism>
<name>A0A2A6LS82_RHIFR</name>
<evidence type="ECO:0000313" key="1">
    <source>
        <dbReference type="EMBL" id="PDT45218.1"/>
    </source>
</evidence>
<comment type="caution">
    <text evidence="1">The sequence shown here is derived from an EMBL/GenBank/DDBJ whole genome shotgun (WGS) entry which is preliminary data.</text>
</comment>
<gene>
    <name evidence="1" type="ORF">CO661_24525</name>
</gene>
<accession>A0A2A6LS82</accession>
<dbReference type="AlphaFoldDB" id="A0A2A6LS82"/>
<sequence length="278" mass="30622">MRVLGIDFTSAPRRRKPITCVDCELEDDLLIVRSLIVWADFEGFEGALQEPGPWIAGIDFPFGQASRFIETIGWPKCWADYVAYAHGLGRADFRAALDGYRTTRLKGDKEHRRRTDIAAGSISPQKLFGVPVGLMFYEGAARVLRSGATVPSLLTGDPHRVVVEAYPGVLARQIIGRRSYKQDTRSKQTPEHAQARRDILGALRNGILSSTHGTFVDAPDSLCEDPGADRLDALLCAVQAAWSWRRRFDGFGAPADGDPNEGWIADPMLSGYTAPTFD</sequence>
<dbReference type="RefSeq" id="WP_097587437.1">
    <property type="nucleotide sequence ID" value="NZ_JBGCAX010000003.1"/>
</dbReference>
<evidence type="ECO:0000313" key="2">
    <source>
        <dbReference type="Proteomes" id="UP000220353"/>
    </source>
</evidence>
<protein>
    <submittedName>
        <fullName evidence="1">DUF429 domain-containing protein</fullName>
    </submittedName>
</protein>
<dbReference type="Pfam" id="PF04250">
    <property type="entry name" value="DUF429"/>
    <property type="match status" value="1"/>
</dbReference>
<dbReference type="EMBL" id="NWTC01000023">
    <property type="protein sequence ID" value="PDT45218.1"/>
    <property type="molecule type" value="Genomic_DNA"/>
</dbReference>
<dbReference type="Proteomes" id="UP000220353">
    <property type="component" value="Unassembled WGS sequence"/>
</dbReference>